<dbReference type="InterPro" id="IPR000626">
    <property type="entry name" value="Ubiquitin-like_dom"/>
</dbReference>
<dbReference type="PANTHER" id="PTHR10562">
    <property type="entry name" value="SMALL UBIQUITIN-RELATED MODIFIER"/>
    <property type="match status" value="1"/>
</dbReference>
<feature type="compositionally biased region" description="Basic and acidic residues" evidence="4">
    <location>
        <begin position="11"/>
        <end position="22"/>
    </location>
</feature>
<organism evidence="6 7">
    <name type="scientific">Xiphophorus maculatus</name>
    <name type="common">Southern platyfish</name>
    <name type="synonym">Platypoecilus maculatus</name>
    <dbReference type="NCBI Taxonomy" id="8083"/>
    <lineage>
        <taxon>Eukaryota</taxon>
        <taxon>Metazoa</taxon>
        <taxon>Chordata</taxon>
        <taxon>Craniata</taxon>
        <taxon>Vertebrata</taxon>
        <taxon>Euteleostomi</taxon>
        <taxon>Actinopterygii</taxon>
        <taxon>Neopterygii</taxon>
        <taxon>Teleostei</taxon>
        <taxon>Neoteleostei</taxon>
        <taxon>Acanthomorphata</taxon>
        <taxon>Ovalentaria</taxon>
        <taxon>Atherinomorphae</taxon>
        <taxon>Cyprinodontiformes</taxon>
        <taxon>Poeciliidae</taxon>
        <taxon>Poeciliinae</taxon>
        <taxon>Xiphophorus</taxon>
    </lineage>
</organism>
<keyword evidence="3" id="KW-0833">Ubl conjugation pathway</keyword>
<name>M4ALP8_XIPMA</name>
<evidence type="ECO:0000256" key="3">
    <source>
        <dbReference type="ARBA" id="ARBA00022786"/>
    </source>
</evidence>
<accession>M4ALP8</accession>
<dbReference type="AlphaFoldDB" id="M4ALP8"/>
<evidence type="ECO:0000259" key="5">
    <source>
        <dbReference type="PROSITE" id="PS50053"/>
    </source>
</evidence>
<dbReference type="eggNOG" id="KOG1769">
    <property type="taxonomic scope" value="Eukaryota"/>
</dbReference>
<dbReference type="Pfam" id="PF11976">
    <property type="entry name" value="Rad60-SLD"/>
    <property type="match status" value="1"/>
</dbReference>
<dbReference type="InterPro" id="IPR029071">
    <property type="entry name" value="Ubiquitin-like_domsf"/>
</dbReference>
<evidence type="ECO:0000313" key="6">
    <source>
        <dbReference type="Ensembl" id="ENSXMAP00000015392.2"/>
    </source>
</evidence>
<dbReference type="STRING" id="8083.ENSXMAP00000015392"/>
<dbReference type="PROSITE" id="PS50053">
    <property type="entry name" value="UBIQUITIN_2"/>
    <property type="match status" value="1"/>
</dbReference>
<reference evidence="7" key="1">
    <citation type="submission" date="2012-01" db="EMBL/GenBank/DDBJ databases">
        <authorList>
            <person name="Walter R."/>
            <person name="Schartl M."/>
            <person name="Warren W."/>
        </authorList>
    </citation>
    <scope>NUCLEOTIDE SEQUENCE [LARGE SCALE GENOMIC DNA]</scope>
    <source>
        <strain evidence="7">JP 163 A</strain>
    </source>
</reference>
<comment type="similarity">
    <text evidence="1">Belongs to the ubiquitin family. SUMO subfamily.</text>
</comment>
<dbReference type="SUPFAM" id="SSF54236">
    <property type="entry name" value="Ubiquitin-like"/>
    <property type="match status" value="1"/>
</dbReference>
<proteinExistence type="inferred from homology"/>
<dbReference type="Gene3D" id="3.10.20.90">
    <property type="entry name" value="Phosphatidylinositol 3-kinase Catalytic Subunit, Chain A, domain 1"/>
    <property type="match status" value="1"/>
</dbReference>
<protein>
    <submittedName>
        <fullName evidence="6">Small ubiquitin-related modifier 3</fullName>
    </submittedName>
</protein>
<evidence type="ECO:0000256" key="2">
    <source>
        <dbReference type="ARBA" id="ARBA00022499"/>
    </source>
</evidence>
<feature type="region of interest" description="Disordered" evidence="4">
    <location>
        <begin position="1"/>
        <end position="47"/>
    </location>
</feature>
<dbReference type="Ensembl" id="ENSXMAT00000015414.2">
    <property type="protein sequence ID" value="ENSXMAP00000015392.2"/>
    <property type="gene ID" value="ENSXMAG00000015367.2"/>
</dbReference>
<dbReference type="InterPro" id="IPR022617">
    <property type="entry name" value="Rad60/SUMO-like_dom"/>
</dbReference>
<feature type="domain" description="Ubiquitin-like" evidence="5">
    <location>
        <begin position="65"/>
        <end position="145"/>
    </location>
</feature>
<dbReference type="HOGENOM" id="CLU_148322_2_1_1"/>
<dbReference type="InParanoid" id="M4ALP8"/>
<reference evidence="6" key="4">
    <citation type="submission" date="2025-09" db="UniProtKB">
        <authorList>
            <consortium name="Ensembl"/>
        </authorList>
    </citation>
    <scope>IDENTIFICATION</scope>
    <source>
        <strain evidence="6">JP 163 A</strain>
    </source>
</reference>
<keyword evidence="7" id="KW-1185">Reference proteome</keyword>
<keyword evidence="2" id="KW-1017">Isopeptide bond</keyword>
<evidence type="ECO:0000256" key="4">
    <source>
        <dbReference type="SAM" id="MobiDB-lite"/>
    </source>
</evidence>
<reference evidence="7" key="2">
    <citation type="journal article" date="2013" name="Nat. Genet.">
        <title>The genome of the platyfish, Xiphophorus maculatus, provides insights into evolutionary adaptation and several complex traits.</title>
        <authorList>
            <person name="Schartl M."/>
            <person name="Walter R.B."/>
            <person name="Shen Y."/>
            <person name="Garcia T."/>
            <person name="Catchen J."/>
            <person name="Amores A."/>
            <person name="Braasch I."/>
            <person name="Chalopin D."/>
            <person name="Volff J.N."/>
            <person name="Lesch K.P."/>
            <person name="Bisazza A."/>
            <person name="Minx P."/>
            <person name="Hillier L."/>
            <person name="Wilson R.K."/>
            <person name="Fuerstenberg S."/>
            <person name="Boore J."/>
            <person name="Searle S."/>
            <person name="Postlethwait J.H."/>
            <person name="Warren W.C."/>
        </authorList>
    </citation>
    <scope>NUCLEOTIDE SEQUENCE [LARGE SCALE GENOMIC DNA]</scope>
    <source>
        <strain evidence="7">JP 163 A</strain>
    </source>
</reference>
<sequence>MMRMSNFVAGRSEDGERPHQPEGSRSGWISGPVQDQEAHSAQQTHEGVLRKTGKLSPLYTEIHLVSFQVKRNQGVFFVVFNFRLCITTAGFSFDFELLFCLSQGLSIRQIRFRFDGQPINETDTPAQLEMEDEDTIDVFQQQTGGVY</sequence>
<evidence type="ECO:0000313" key="7">
    <source>
        <dbReference type="Proteomes" id="UP000002852"/>
    </source>
</evidence>
<reference evidence="6" key="3">
    <citation type="submission" date="2025-08" db="UniProtKB">
        <authorList>
            <consortium name="Ensembl"/>
        </authorList>
    </citation>
    <scope>IDENTIFICATION</scope>
    <source>
        <strain evidence="6">JP 163 A</strain>
    </source>
</reference>
<evidence type="ECO:0000256" key="1">
    <source>
        <dbReference type="ARBA" id="ARBA00009185"/>
    </source>
</evidence>
<dbReference type="GeneTree" id="ENSGT00950000182895"/>
<dbReference type="Proteomes" id="UP000002852">
    <property type="component" value="Unassembled WGS sequence"/>
</dbReference>